<dbReference type="EMBL" id="CYRY02014085">
    <property type="protein sequence ID" value="VCW84372.1"/>
    <property type="molecule type" value="Genomic_DNA"/>
</dbReference>
<feature type="chain" id="PRO_5040984193" description="Thrombospondin-like N-terminal domain-containing protein" evidence="4">
    <location>
        <begin position="22"/>
        <end position="483"/>
    </location>
</feature>
<dbReference type="Proteomes" id="UP000269945">
    <property type="component" value="Unassembled WGS sequence"/>
</dbReference>
<dbReference type="InterPro" id="IPR048287">
    <property type="entry name" value="TSPN-like_N"/>
</dbReference>
<dbReference type="FunFam" id="2.60.120.200:FF:000038">
    <property type="entry name" value="thrombospondin-3 isoform X1"/>
    <property type="match status" value="1"/>
</dbReference>
<dbReference type="SUPFAM" id="SSF58006">
    <property type="entry name" value="Assembly domain of cartilage oligomeric matrix protein"/>
    <property type="match status" value="1"/>
</dbReference>
<dbReference type="Pfam" id="PF11598">
    <property type="entry name" value="COMP"/>
    <property type="match status" value="1"/>
</dbReference>
<gene>
    <name evidence="6" type="ORF">BN2614_LOCUS1</name>
</gene>
<organism evidence="6 7">
    <name type="scientific">Gulo gulo</name>
    <name type="common">Wolverine</name>
    <name type="synonym">Gluton</name>
    <dbReference type="NCBI Taxonomy" id="48420"/>
    <lineage>
        <taxon>Eukaryota</taxon>
        <taxon>Metazoa</taxon>
        <taxon>Chordata</taxon>
        <taxon>Craniata</taxon>
        <taxon>Vertebrata</taxon>
        <taxon>Euteleostomi</taxon>
        <taxon>Mammalia</taxon>
        <taxon>Eutheria</taxon>
        <taxon>Laurasiatheria</taxon>
        <taxon>Carnivora</taxon>
        <taxon>Caniformia</taxon>
        <taxon>Musteloidea</taxon>
        <taxon>Mustelidae</taxon>
        <taxon>Guloninae</taxon>
        <taxon>Gulo</taxon>
    </lineage>
</organism>
<dbReference type="InterPro" id="IPR013320">
    <property type="entry name" value="ConA-like_dom_sf"/>
</dbReference>
<feature type="region of interest" description="Disordered" evidence="3">
    <location>
        <begin position="411"/>
        <end position="433"/>
    </location>
</feature>
<dbReference type="InterPro" id="IPR046970">
    <property type="entry name" value="TSP/COMP_CC_sf"/>
</dbReference>
<dbReference type="InterPro" id="IPR024665">
    <property type="entry name" value="TSP/COMP_CC"/>
</dbReference>
<name>A0A9X9LSK8_GULGU</name>
<evidence type="ECO:0000256" key="3">
    <source>
        <dbReference type="SAM" id="MobiDB-lite"/>
    </source>
</evidence>
<feature type="compositionally biased region" description="Low complexity" evidence="3">
    <location>
        <begin position="411"/>
        <end position="430"/>
    </location>
</feature>
<evidence type="ECO:0000256" key="1">
    <source>
        <dbReference type="ARBA" id="ARBA00022729"/>
    </source>
</evidence>
<comment type="caution">
    <text evidence="6">The sequence shown here is derived from an EMBL/GenBank/DDBJ whole genome shotgun (WGS) entry which is preliminary data.</text>
</comment>
<dbReference type="SMART" id="SM00210">
    <property type="entry name" value="TSPN"/>
    <property type="match status" value="1"/>
</dbReference>
<feature type="domain" description="Thrombospondin-like N-terminal" evidence="5">
    <location>
        <begin position="21"/>
        <end position="193"/>
    </location>
</feature>
<dbReference type="PANTHER" id="PTHR10199">
    <property type="entry name" value="THROMBOSPONDIN"/>
    <property type="match status" value="1"/>
</dbReference>
<dbReference type="Gene3D" id="1.20.5.10">
    <property type="match status" value="1"/>
</dbReference>
<feature type="signal peptide" evidence="4">
    <location>
        <begin position="1"/>
        <end position="21"/>
    </location>
</feature>
<dbReference type="AlphaFoldDB" id="A0A9X9LSK8"/>
<keyword evidence="2" id="KW-0677">Repeat</keyword>
<evidence type="ECO:0000313" key="6">
    <source>
        <dbReference type="EMBL" id="VCW84372.1"/>
    </source>
</evidence>
<proteinExistence type="predicted"/>
<dbReference type="SUPFAM" id="SSF49899">
    <property type="entry name" value="Concanavalin A-like lectins/glucanases"/>
    <property type="match status" value="1"/>
</dbReference>
<evidence type="ECO:0000259" key="5">
    <source>
        <dbReference type="SMART" id="SM00210"/>
    </source>
</evidence>
<sequence>METQKLRGALALLLLCTFASASQDLQVIDLLTVGESRQMTAVAEKIRAALLTAADIYLLSTFRLPPKQGGVLFGLYSRQDNTRWLEASVVGKINKVLVRYQREDGRVHAVNLQQAGLADGRTHTALLRLRGPARPSPALQLYVDCKLGDQHSGLPALAPIPPAEVDGLEIRTGQKAYLRMQGFVESMKMILGGSMARVGALSECPFQGDESIHSAVSLSAPGALTGEQTKALVTQLTLFNQILVELRDDIRDQVKEMSLIRNAIMECQASTSSVPTAAPTPASEVWTAWKCTSTPATAAGPAPRACRATALTVRTSMSALTLTPASLAPAASTLCLVSTVQPVLVAIRALGCPAWASTTPAPANRSATTWTNAMTGTMVAATRTPSAPTPWALSSVAPVAWASWGTRARAASQPAPATAQPTAPATSTRTVSLSATEQCRARVTWAGLGTGMCVGPTRTSMATRTRPCPAWTTTSTASRTIAF</sequence>
<accession>A0A9X9LSK8</accession>
<keyword evidence="1 4" id="KW-0732">Signal</keyword>
<dbReference type="FunFam" id="1.20.5.10:FF:000001">
    <property type="entry name" value="thrombospondin-3 isoform X2"/>
    <property type="match status" value="1"/>
</dbReference>
<dbReference type="PANTHER" id="PTHR10199:SF89">
    <property type="entry name" value="THROMBOSPONDIN-3"/>
    <property type="match status" value="1"/>
</dbReference>
<reference evidence="6 7" key="1">
    <citation type="submission" date="2018-10" db="EMBL/GenBank/DDBJ databases">
        <authorList>
            <person name="Ekblom R."/>
            <person name="Jareborg N."/>
        </authorList>
    </citation>
    <scope>NUCLEOTIDE SEQUENCE [LARGE SCALE GENOMIC DNA]</scope>
    <source>
        <tissue evidence="6">Muscle</tissue>
    </source>
</reference>
<keyword evidence="7" id="KW-1185">Reference proteome</keyword>
<protein>
    <recommendedName>
        <fullName evidence="5">Thrombospondin-like N-terminal domain-containing protein</fullName>
    </recommendedName>
</protein>
<evidence type="ECO:0000256" key="4">
    <source>
        <dbReference type="SAM" id="SignalP"/>
    </source>
</evidence>
<evidence type="ECO:0000313" key="7">
    <source>
        <dbReference type="Proteomes" id="UP000269945"/>
    </source>
</evidence>
<dbReference type="Gene3D" id="2.60.120.200">
    <property type="match status" value="1"/>
</dbReference>
<evidence type="ECO:0000256" key="2">
    <source>
        <dbReference type="ARBA" id="ARBA00022737"/>
    </source>
</evidence>